<gene>
    <name evidence="12" type="ORF">TIFTF001_045873</name>
</gene>
<evidence type="ECO:0000256" key="5">
    <source>
        <dbReference type="ARBA" id="ARBA00022723"/>
    </source>
</evidence>
<comment type="caution">
    <text evidence="12">The sequence shown here is derived from an EMBL/GenBank/DDBJ whole genome shotgun (WGS) entry which is preliminary data.</text>
</comment>
<dbReference type="PANTHER" id="PTHR22937:SF224">
    <property type="entry name" value="E3 UBIQUITIN-PROTEIN LIGASE MBR1-RELATED"/>
    <property type="match status" value="1"/>
</dbReference>
<proteinExistence type="predicted"/>
<dbReference type="Gene3D" id="3.30.40.10">
    <property type="entry name" value="Zinc/RING finger domain, C3HC4 (zinc finger)"/>
    <property type="match status" value="1"/>
</dbReference>
<organism evidence="12 13">
    <name type="scientific">Ficus carica</name>
    <name type="common">Common fig</name>
    <dbReference type="NCBI Taxonomy" id="3494"/>
    <lineage>
        <taxon>Eukaryota</taxon>
        <taxon>Viridiplantae</taxon>
        <taxon>Streptophyta</taxon>
        <taxon>Embryophyta</taxon>
        <taxon>Tracheophyta</taxon>
        <taxon>Spermatophyta</taxon>
        <taxon>Magnoliopsida</taxon>
        <taxon>eudicotyledons</taxon>
        <taxon>Gunneridae</taxon>
        <taxon>Pentapetalae</taxon>
        <taxon>rosids</taxon>
        <taxon>fabids</taxon>
        <taxon>Rosales</taxon>
        <taxon>Moraceae</taxon>
        <taxon>Ficeae</taxon>
        <taxon>Ficus</taxon>
    </lineage>
</organism>
<dbReference type="InterPro" id="IPR013083">
    <property type="entry name" value="Znf_RING/FYVE/PHD"/>
</dbReference>
<feature type="region of interest" description="Disordered" evidence="10">
    <location>
        <begin position="429"/>
        <end position="483"/>
    </location>
</feature>
<evidence type="ECO:0000313" key="12">
    <source>
        <dbReference type="EMBL" id="GMN24523.1"/>
    </source>
</evidence>
<dbReference type="PANTHER" id="PTHR22937">
    <property type="entry name" value="E3 UBIQUITIN-PROTEIN LIGASE RNF165"/>
    <property type="match status" value="1"/>
</dbReference>
<dbReference type="Pfam" id="PF13639">
    <property type="entry name" value="zf-RING_2"/>
    <property type="match status" value="1"/>
</dbReference>
<keyword evidence="4" id="KW-0808">Transferase</keyword>
<evidence type="ECO:0000256" key="3">
    <source>
        <dbReference type="ARBA" id="ARBA00012483"/>
    </source>
</evidence>
<dbReference type="PROSITE" id="PS50089">
    <property type="entry name" value="ZF_RING_2"/>
    <property type="match status" value="1"/>
</dbReference>
<keyword evidence="7" id="KW-0833">Ubl conjugation pathway</keyword>
<feature type="region of interest" description="Disordered" evidence="10">
    <location>
        <begin position="257"/>
        <end position="371"/>
    </location>
</feature>
<evidence type="ECO:0000256" key="8">
    <source>
        <dbReference type="ARBA" id="ARBA00022833"/>
    </source>
</evidence>
<feature type="compositionally biased region" description="Low complexity" evidence="10">
    <location>
        <begin position="257"/>
        <end position="270"/>
    </location>
</feature>
<dbReference type="SMART" id="SM00184">
    <property type="entry name" value="RING"/>
    <property type="match status" value="1"/>
</dbReference>
<keyword evidence="5" id="KW-0479">Metal-binding</keyword>
<dbReference type="InterPro" id="IPR001841">
    <property type="entry name" value="Znf_RING"/>
</dbReference>
<evidence type="ECO:0000256" key="10">
    <source>
        <dbReference type="SAM" id="MobiDB-lite"/>
    </source>
</evidence>
<keyword evidence="6 9" id="KW-0863">Zinc-finger</keyword>
<keyword evidence="13" id="KW-1185">Reference proteome</keyword>
<feature type="compositionally biased region" description="Polar residues" evidence="10">
    <location>
        <begin position="290"/>
        <end position="317"/>
    </location>
</feature>
<evidence type="ECO:0000256" key="7">
    <source>
        <dbReference type="ARBA" id="ARBA00022786"/>
    </source>
</evidence>
<feature type="compositionally biased region" description="Low complexity" evidence="10">
    <location>
        <begin position="437"/>
        <end position="463"/>
    </location>
</feature>
<dbReference type="SUPFAM" id="SSF57850">
    <property type="entry name" value="RING/U-box"/>
    <property type="match status" value="1"/>
</dbReference>
<protein>
    <recommendedName>
        <fullName evidence="3">RING-type E3 ubiquitin transferase</fullName>
        <ecNumber evidence="3">2.3.2.27</ecNumber>
    </recommendedName>
</protein>
<dbReference type="GO" id="GO:0010228">
    <property type="term" value="P:vegetative to reproductive phase transition of meristem"/>
    <property type="evidence" value="ECO:0007669"/>
    <property type="project" value="UniProtKB-ARBA"/>
</dbReference>
<sequence>MQGHKSGIGSFREAIDVGQGSDSNSAEMNQQSSLNSLIPPVESRWSSYASSGETCVNASNNEVQNFAGTSEPTGSALRNQANEEGTKIEHGRSSSYGAHHAVGSMTEEILFPGRAIISLGGNQVNGPSFSQGSSSNHIRQHVNLNAGYVGNNSNGEQVIGASLGPNLYLSSRLETDHTSTATSDIVGTSAGSSGCIAGEDDGGSGSLGNWSLSCKRKALEGTSGQSCSGGSSSSFLQAENCVWHNGPARFNPSSSLRLSAPSYSSPSGSSREQQNPRTGISAGAVASEAFPSSSATGSRESSLRQAGSETNIGSQHESMPFNLASAGSSRRYSLRPGRHGEPSDLRSTAAAGANSGAPQSQSHNMHIPGFSGNAHTFPWNGASNSRAGSMSNSFSFGERGTEIREDASLRSLPRTNGEHPMFVSATEMRNTAQDPTSSSLGSGNLSSSLGIPASTRIASSSSSPPLPTPTWIPHHNSSPAQNRQRTLEFAPWSLFPSIETQPGGRSGPSDPLPPGPSSSRNTIMSSGRNNPNRQPPFHRSAFFMDRQGEDALSISNSLRVLSADIEGRRRLISEELLALEERIGVVSTGLSEETILKLMKQQKHESTAVELALDSEPCCICQEEYVDGDNVGVLDCGHDFHTDCVKQWLMQKNLCPICKTTGLLT</sequence>
<feature type="region of interest" description="Disordered" evidence="10">
    <location>
        <begin position="1"/>
        <end position="38"/>
    </location>
</feature>
<accession>A0AA87ZE32</accession>
<dbReference type="Proteomes" id="UP001187192">
    <property type="component" value="Unassembled WGS sequence"/>
</dbReference>
<dbReference type="GO" id="GO:0008270">
    <property type="term" value="F:zinc ion binding"/>
    <property type="evidence" value="ECO:0007669"/>
    <property type="project" value="UniProtKB-KW"/>
</dbReference>
<evidence type="ECO:0000256" key="4">
    <source>
        <dbReference type="ARBA" id="ARBA00022679"/>
    </source>
</evidence>
<feature type="compositionally biased region" description="Polar residues" evidence="10">
    <location>
        <begin position="520"/>
        <end position="532"/>
    </location>
</feature>
<feature type="compositionally biased region" description="Polar residues" evidence="10">
    <location>
        <begin position="20"/>
        <end position="36"/>
    </location>
</feature>
<feature type="compositionally biased region" description="Polar residues" evidence="10">
    <location>
        <begin position="64"/>
        <end position="83"/>
    </location>
</feature>
<evidence type="ECO:0000259" key="11">
    <source>
        <dbReference type="PROSITE" id="PS50089"/>
    </source>
</evidence>
<feature type="region of interest" description="Disordered" evidence="10">
    <location>
        <begin position="496"/>
        <end position="539"/>
    </location>
</feature>
<name>A0AA87ZE32_FICCA</name>
<feature type="domain" description="RING-type" evidence="11">
    <location>
        <begin position="618"/>
        <end position="659"/>
    </location>
</feature>
<keyword evidence="8" id="KW-0862">Zinc</keyword>
<evidence type="ECO:0000256" key="1">
    <source>
        <dbReference type="ARBA" id="ARBA00000900"/>
    </source>
</evidence>
<reference evidence="12" key="1">
    <citation type="submission" date="2023-07" db="EMBL/GenBank/DDBJ databases">
        <title>draft genome sequence of fig (Ficus carica).</title>
        <authorList>
            <person name="Takahashi T."/>
            <person name="Nishimura K."/>
        </authorList>
    </citation>
    <scope>NUCLEOTIDE SEQUENCE</scope>
</reference>
<dbReference type="FunFam" id="3.30.40.10:FF:000309">
    <property type="entry name" value="E3 ubiquitin-protein ligase MBR2"/>
    <property type="match status" value="1"/>
</dbReference>
<dbReference type="AlphaFoldDB" id="A0AA87ZE32"/>
<feature type="region of interest" description="Disordered" evidence="10">
    <location>
        <begin position="64"/>
        <end position="98"/>
    </location>
</feature>
<evidence type="ECO:0000256" key="6">
    <source>
        <dbReference type="ARBA" id="ARBA00022771"/>
    </source>
</evidence>
<evidence type="ECO:0000313" key="13">
    <source>
        <dbReference type="Proteomes" id="UP001187192"/>
    </source>
</evidence>
<dbReference type="EC" id="2.3.2.27" evidence="3"/>
<dbReference type="GO" id="GO:0043161">
    <property type="term" value="P:proteasome-mediated ubiquitin-dependent protein catabolic process"/>
    <property type="evidence" value="ECO:0007669"/>
    <property type="project" value="UniProtKB-ARBA"/>
</dbReference>
<dbReference type="EMBL" id="BTGU01004266">
    <property type="protein sequence ID" value="GMN24523.1"/>
    <property type="molecule type" value="Genomic_DNA"/>
</dbReference>
<dbReference type="GO" id="GO:0061630">
    <property type="term" value="F:ubiquitin protein ligase activity"/>
    <property type="evidence" value="ECO:0007669"/>
    <property type="project" value="UniProtKB-EC"/>
</dbReference>
<comment type="pathway">
    <text evidence="2">Protein modification; protein ubiquitination.</text>
</comment>
<evidence type="ECO:0000256" key="9">
    <source>
        <dbReference type="PROSITE-ProRule" id="PRU00175"/>
    </source>
</evidence>
<comment type="catalytic activity">
    <reaction evidence="1">
        <text>S-ubiquitinyl-[E2 ubiquitin-conjugating enzyme]-L-cysteine + [acceptor protein]-L-lysine = [E2 ubiquitin-conjugating enzyme]-L-cysteine + N(6)-ubiquitinyl-[acceptor protein]-L-lysine.</text>
        <dbReference type="EC" id="2.3.2.27"/>
    </reaction>
</comment>
<evidence type="ECO:0000256" key="2">
    <source>
        <dbReference type="ARBA" id="ARBA00004906"/>
    </source>
</evidence>
<dbReference type="InterPro" id="IPR045191">
    <property type="entry name" value="MBR1/2-like"/>
</dbReference>